<dbReference type="PANTHER" id="PTHR34584">
    <property type="entry name" value="NA(+)/H(+) ANTIPORTER SUBUNIT E1"/>
    <property type="match status" value="1"/>
</dbReference>
<evidence type="ECO:0000256" key="3">
    <source>
        <dbReference type="ARBA" id="ARBA00022449"/>
    </source>
</evidence>
<keyword evidence="5 8" id="KW-0812">Transmembrane</keyword>
<dbReference type="InterPro" id="IPR002758">
    <property type="entry name" value="Cation_antiport_E"/>
</dbReference>
<evidence type="ECO:0000256" key="1">
    <source>
        <dbReference type="ARBA" id="ARBA00004651"/>
    </source>
</evidence>
<accession>A0A098EII0</accession>
<dbReference type="GO" id="GO:0008324">
    <property type="term" value="F:monoatomic cation transmembrane transporter activity"/>
    <property type="evidence" value="ECO:0007669"/>
    <property type="project" value="InterPro"/>
</dbReference>
<reference evidence="9 10" key="1">
    <citation type="submission" date="2014-09" db="EMBL/GenBank/DDBJ databases">
        <authorList>
            <person name="Urmite Genomes Urmite Genomes"/>
        </authorList>
    </citation>
    <scope>NUCLEOTIDE SEQUENCE [LARGE SCALE GENOMIC DNA]</scope>
    <source>
        <strain evidence="9 10">ES2</strain>
    </source>
</reference>
<dbReference type="GO" id="GO:0015297">
    <property type="term" value="F:antiporter activity"/>
    <property type="evidence" value="ECO:0007669"/>
    <property type="project" value="UniProtKB-KW"/>
</dbReference>
<dbReference type="STRING" id="1499687.BN1080_00523"/>
<feature type="transmembrane region" description="Helical" evidence="8">
    <location>
        <begin position="56"/>
        <end position="78"/>
    </location>
</feature>
<keyword evidence="3" id="KW-0050">Antiport</keyword>
<dbReference type="PANTHER" id="PTHR34584:SF1">
    <property type="entry name" value="NA(+)_H(+) ANTIPORTER SUBUNIT E1"/>
    <property type="match status" value="1"/>
</dbReference>
<keyword evidence="3" id="KW-0813">Transport</keyword>
<dbReference type="Proteomes" id="UP000043699">
    <property type="component" value="Unassembled WGS sequence"/>
</dbReference>
<keyword evidence="7 8" id="KW-0472">Membrane</keyword>
<dbReference type="OrthoDB" id="9800498at2"/>
<dbReference type="PIRSF" id="PIRSF019239">
    <property type="entry name" value="MrpE"/>
    <property type="match status" value="1"/>
</dbReference>
<evidence type="ECO:0000256" key="8">
    <source>
        <dbReference type="SAM" id="Phobius"/>
    </source>
</evidence>
<proteinExistence type="inferred from homology"/>
<sequence>MPAQFLINIMIAFLWTLLMDEDAFHISTFIGGYLTGIGILFLMHRFFGTKFYMIRVYATFKLLLIFISELAQSSLLIMKQILSPKLNIRPGIFTYEHSMEGDYELTTLALLLTLTPGSVVMEVSPDGKTFYIHAMDVEESRDSVLKSIKVFEKAIMEVTRG</sequence>
<evidence type="ECO:0000256" key="4">
    <source>
        <dbReference type="ARBA" id="ARBA00022475"/>
    </source>
</evidence>
<evidence type="ECO:0000313" key="9">
    <source>
        <dbReference type="EMBL" id="CEG21610.1"/>
    </source>
</evidence>
<evidence type="ECO:0000256" key="2">
    <source>
        <dbReference type="ARBA" id="ARBA00006228"/>
    </source>
</evidence>
<keyword evidence="6 8" id="KW-1133">Transmembrane helix</keyword>
<dbReference type="AlphaFoldDB" id="A0A098EII0"/>
<gene>
    <name evidence="9" type="primary">mrpE_1</name>
    <name evidence="9" type="ORF">BN1080_00523</name>
</gene>
<name>A0A098EII0_9BACL</name>
<dbReference type="EMBL" id="CCXS01000001">
    <property type="protein sequence ID" value="CEG21610.1"/>
    <property type="molecule type" value="Genomic_DNA"/>
</dbReference>
<organism evidence="9 10">
    <name type="scientific">Planococcus massiliensis</name>
    <dbReference type="NCBI Taxonomy" id="1499687"/>
    <lineage>
        <taxon>Bacteria</taxon>
        <taxon>Bacillati</taxon>
        <taxon>Bacillota</taxon>
        <taxon>Bacilli</taxon>
        <taxon>Bacillales</taxon>
        <taxon>Caryophanaceae</taxon>
        <taxon>Planococcus</taxon>
    </lineage>
</organism>
<evidence type="ECO:0000256" key="7">
    <source>
        <dbReference type="ARBA" id="ARBA00023136"/>
    </source>
</evidence>
<evidence type="ECO:0000256" key="6">
    <source>
        <dbReference type="ARBA" id="ARBA00022989"/>
    </source>
</evidence>
<protein>
    <submittedName>
        <fullName evidence="9">Na(+)/H(+) antiporter subunit E</fullName>
    </submittedName>
</protein>
<comment type="similarity">
    <text evidence="2">Belongs to the CPA3 antiporters (TC 2.A.63) subunit E family.</text>
</comment>
<dbReference type="GO" id="GO:0005886">
    <property type="term" value="C:plasma membrane"/>
    <property type="evidence" value="ECO:0007669"/>
    <property type="project" value="UniProtKB-SubCell"/>
</dbReference>
<dbReference type="RefSeq" id="WP_052650255.1">
    <property type="nucleotide sequence ID" value="NZ_CCXS01000001.1"/>
</dbReference>
<feature type="transmembrane region" description="Helical" evidence="8">
    <location>
        <begin position="23"/>
        <end position="44"/>
    </location>
</feature>
<comment type="subcellular location">
    <subcellularLocation>
        <location evidence="1">Cell membrane</location>
        <topology evidence="1">Multi-pass membrane protein</topology>
    </subcellularLocation>
</comment>
<keyword evidence="10" id="KW-1185">Reference proteome</keyword>
<keyword evidence="4" id="KW-1003">Cell membrane</keyword>
<evidence type="ECO:0000256" key="5">
    <source>
        <dbReference type="ARBA" id="ARBA00022692"/>
    </source>
</evidence>
<evidence type="ECO:0000313" key="10">
    <source>
        <dbReference type="Proteomes" id="UP000043699"/>
    </source>
</evidence>
<dbReference type="NCBIfam" id="NF006517">
    <property type="entry name" value="PRK08965.1-1"/>
    <property type="match status" value="1"/>
</dbReference>
<dbReference type="Pfam" id="PF01899">
    <property type="entry name" value="MNHE"/>
    <property type="match status" value="1"/>
</dbReference>